<gene>
    <name evidence="1" type="ORF">TPAS_2427</name>
</gene>
<organism evidence="1 2">
    <name type="scientific">Trichococcus pasteurii</name>
    <dbReference type="NCBI Taxonomy" id="43064"/>
    <lineage>
        <taxon>Bacteria</taxon>
        <taxon>Bacillati</taxon>
        <taxon>Bacillota</taxon>
        <taxon>Bacilli</taxon>
        <taxon>Lactobacillales</taxon>
        <taxon>Carnobacteriaceae</taxon>
        <taxon>Trichococcus</taxon>
    </lineage>
</organism>
<protein>
    <submittedName>
        <fullName evidence="1">Uncharacterized protein</fullName>
    </submittedName>
</protein>
<dbReference type="RefSeq" id="WP_086943472.1">
    <property type="nucleotide sequence ID" value="NZ_FONM01000032.1"/>
</dbReference>
<evidence type="ECO:0000313" key="2">
    <source>
        <dbReference type="Proteomes" id="UP000195985"/>
    </source>
</evidence>
<dbReference type="STRING" id="43064.SAMN04488086_1323"/>
<dbReference type="Proteomes" id="UP000195985">
    <property type="component" value="Unassembled WGS sequence"/>
</dbReference>
<sequence>MKKKINPMTYRKKFRCASCNDYSLFITDRFYNGMYIECSNGCEVLESKFLGIIEENDYCGFYKTEEIKANFHYFDVIEESAEVLFKYKLIGSPYEGFSKKQQRYFQNIQNHTFNYNNKLDDLAIVYMGENNLNEIEDMPSPFGYIFSLIEEIEYIRVQIIKNLVMYKFVEKHNNHPLTIRFLMANNFEYIIQIDEKMIVLLGILSNYPFESDLKKNKSHSILKHVKQNATKISNLYQAFSSYHSDGFLNTQRKKRNANSHAESDLMIWLNNNKEKMMEFNYNDLAIDIEMYHNDISKILKLESKIFEFEKELMTYMTSAIEQSISLTKTPMQAEQESDFALFPSEPANSYNPKEIEASKNELFFKLNLLTEISSENQQVVGDVFFRIDEVSRLIIASYKFEEYFLNRYPDDKLDDLINEEELLYSAVNRLCSCFDKLAQYVNSKYNTGNDIKYFEDFRSYKQKITKIDNQIQNILNDSNYLYLTKIRNYATHTMRWGKIYTASETNYFYNPLFNCLTECLNLLVELLTIIVDNQLLKYTKQK</sequence>
<dbReference type="AlphaFoldDB" id="A0A1W1II97"/>
<name>A0A1W1II97_9LACT</name>
<accession>A0A1W1II97</accession>
<dbReference type="OrthoDB" id="9798161at2"/>
<reference evidence="2" key="1">
    <citation type="submission" date="2016-04" db="EMBL/GenBank/DDBJ databases">
        <authorList>
            <person name="Strepis N."/>
        </authorList>
    </citation>
    <scope>NUCLEOTIDE SEQUENCE [LARGE SCALE GENOMIC DNA]</scope>
</reference>
<proteinExistence type="predicted"/>
<keyword evidence="2" id="KW-1185">Reference proteome</keyword>
<dbReference type="EMBL" id="FWEY01000009">
    <property type="protein sequence ID" value="SLM52720.1"/>
    <property type="molecule type" value="Genomic_DNA"/>
</dbReference>
<evidence type="ECO:0000313" key="1">
    <source>
        <dbReference type="EMBL" id="SLM52720.1"/>
    </source>
</evidence>